<dbReference type="InterPro" id="IPR051784">
    <property type="entry name" value="Nod_factor_ABC_transporter"/>
</dbReference>
<reference evidence="3" key="2">
    <citation type="submission" date="2020-09" db="EMBL/GenBank/DDBJ databases">
        <authorList>
            <person name="Sun Q."/>
            <person name="Zhou Y."/>
        </authorList>
    </citation>
    <scope>NUCLEOTIDE SEQUENCE</scope>
    <source>
        <strain evidence="3">CGMCC 1.12987</strain>
    </source>
</reference>
<dbReference type="PROSITE" id="PS51012">
    <property type="entry name" value="ABC_TM2"/>
    <property type="match status" value="1"/>
</dbReference>
<protein>
    <recommendedName>
        <fullName evidence="2">ABC transmembrane type-2 domain-containing protein</fullName>
    </recommendedName>
</protein>
<dbReference type="EMBL" id="BMGR01000009">
    <property type="protein sequence ID" value="GGG09971.1"/>
    <property type="molecule type" value="Genomic_DNA"/>
</dbReference>
<sequence length="77" mass="8831">MMFLSGIFFDLSMLPSYIKPLSVVMPLTYFANGIRDSMVYDIGMSGEFWMNIGILAVWGIVTFLIGSKFYNWKAETR</sequence>
<evidence type="ECO:0000313" key="3">
    <source>
        <dbReference type="EMBL" id="GGG09971.1"/>
    </source>
</evidence>
<dbReference type="PANTHER" id="PTHR43229">
    <property type="entry name" value="NODULATION PROTEIN J"/>
    <property type="match status" value="1"/>
</dbReference>
<comment type="caution">
    <text evidence="3">The sequence shown here is derived from an EMBL/GenBank/DDBJ whole genome shotgun (WGS) entry which is preliminary data.</text>
</comment>
<evidence type="ECO:0000313" key="4">
    <source>
        <dbReference type="Proteomes" id="UP000644756"/>
    </source>
</evidence>
<dbReference type="Proteomes" id="UP000644756">
    <property type="component" value="Unassembled WGS sequence"/>
</dbReference>
<feature type="transmembrane region" description="Helical" evidence="1">
    <location>
        <begin position="48"/>
        <end position="70"/>
    </location>
</feature>
<reference evidence="3" key="1">
    <citation type="journal article" date="2014" name="Int. J. Syst. Evol. Microbiol.">
        <title>Complete genome sequence of Corynebacterium casei LMG S-19264T (=DSM 44701T), isolated from a smear-ripened cheese.</title>
        <authorList>
            <consortium name="US DOE Joint Genome Institute (JGI-PGF)"/>
            <person name="Walter F."/>
            <person name="Albersmeier A."/>
            <person name="Kalinowski J."/>
            <person name="Ruckert C."/>
        </authorList>
    </citation>
    <scope>NUCLEOTIDE SEQUENCE</scope>
    <source>
        <strain evidence="3">CGMCC 1.12987</strain>
    </source>
</reference>
<accession>A0A917FWZ6</accession>
<evidence type="ECO:0000256" key="1">
    <source>
        <dbReference type="SAM" id="Phobius"/>
    </source>
</evidence>
<keyword evidence="1" id="KW-0812">Transmembrane</keyword>
<proteinExistence type="predicted"/>
<name>A0A917FWZ6_9BACL</name>
<evidence type="ECO:0000259" key="2">
    <source>
        <dbReference type="PROSITE" id="PS51012"/>
    </source>
</evidence>
<keyword evidence="1" id="KW-0472">Membrane</keyword>
<dbReference type="InterPro" id="IPR047817">
    <property type="entry name" value="ABC2_TM_bact-type"/>
</dbReference>
<feature type="domain" description="ABC transmembrane type-2" evidence="2">
    <location>
        <begin position="1"/>
        <end position="73"/>
    </location>
</feature>
<dbReference type="AlphaFoldDB" id="A0A917FWZ6"/>
<organism evidence="3 4">
    <name type="scientific">Paenibacillus abyssi</name>
    <dbReference type="NCBI Taxonomy" id="1340531"/>
    <lineage>
        <taxon>Bacteria</taxon>
        <taxon>Bacillati</taxon>
        <taxon>Bacillota</taxon>
        <taxon>Bacilli</taxon>
        <taxon>Bacillales</taxon>
        <taxon>Paenibacillaceae</taxon>
        <taxon>Paenibacillus</taxon>
    </lineage>
</organism>
<dbReference type="PANTHER" id="PTHR43229:SF6">
    <property type="entry name" value="ABC-TYPE MULTIDRUG TRANSPORT SYSTEM, PERMEASE COMPONENT"/>
    <property type="match status" value="1"/>
</dbReference>
<keyword evidence="1" id="KW-1133">Transmembrane helix</keyword>
<gene>
    <name evidence="3" type="ORF">GCM10010916_28540</name>
</gene>
<keyword evidence="4" id="KW-1185">Reference proteome</keyword>